<accession>A0A1H0M633</accession>
<name>A0A1H0M633_9BACT</name>
<dbReference type="Pfam" id="PF05402">
    <property type="entry name" value="PqqD"/>
    <property type="match status" value="1"/>
</dbReference>
<dbReference type="OrthoDB" id="5421816at2"/>
<evidence type="ECO:0000313" key="2">
    <source>
        <dbReference type="Proteomes" id="UP000199073"/>
    </source>
</evidence>
<keyword evidence="2" id="KW-1185">Reference proteome</keyword>
<reference evidence="1 2" key="1">
    <citation type="submission" date="2016-10" db="EMBL/GenBank/DDBJ databases">
        <authorList>
            <person name="de Groot N.N."/>
        </authorList>
    </citation>
    <scope>NUCLEOTIDE SEQUENCE [LARGE SCALE GENOMIC DNA]</scope>
    <source>
        <strain evidence="1 2">DSM 12130</strain>
    </source>
</reference>
<evidence type="ECO:0000313" key="1">
    <source>
        <dbReference type="EMBL" id="SDO75928.1"/>
    </source>
</evidence>
<proteinExistence type="predicted"/>
<dbReference type="RefSeq" id="WP_092220390.1">
    <property type="nucleotide sequence ID" value="NZ_FNJI01000005.1"/>
</dbReference>
<dbReference type="InterPro" id="IPR008792">
    <property type="entry name" value="PQQD"/>
</dbReference>
<dbReference type="InterPro" id="IPR041881">
    <property type="entry name" value="PqqD_sf"/>
</dbReference>
<protein>
    <submittedName>
        <fullName evidence="1">Coenzyme PQQ synthesis protein D (PqqD)</fullName>
    </submittedName>
</protein>
<dbReference type="AlphaFoldDB" id="A0A1H0M633"/>
<dbReference type="STRING" id="91360.SAMN05660330_00998"/>
<dbReference type="EMBL" id="FNJI01000005">
    <property type="protein sequence ID" value="SDO75928.1"/>
    <property type="molecule type" value="Genomic_DNA"/>
</dbReference>
<dbReference type="Gene3D" id="1.10.10.1150">
    <property type="entry name" value="Coenzyme PQQ synthesis protein D (PqqD)"/>
    <property type="match status" value="1"/>
</dbReference>
<dbReference type="Proteomes" id="UP000199073">
    <property type="component" value="Unassembled WGS sequence"/>
</dbReference>
<sequence length="135" mass="15042">MKLFSNKKGFQQTADAPKLTRTQSLGCIPVKTEGVTWAAGENGDALIEYPIALKPFFINILGRFTGTPRTRLTKKLQLDETGSRVWYLMNGQHDVKTIIKQVAQETGLSLQEAELAVTAFLKELGKRGLIMLRHP</sequence>
<organism evidence="1 2">
    <name type="scientific">Desulforhopalus singaporensis</name>
    <dbReference type="NCBI Taxonomy" id="91360"/>
    <lineage>
        <taxon>Bacteria</taxon>
        <taxon>Pseudomonadati</taxon>
        <taxon>Thermodesulfobacteriota</taxon>
        <taxon>Desulfobulbia</taxon>
        <taxon>Desulfobulbales</taxon>
        <taxon>Desulfocapsaceae</taxon>
        <taxon>Desulforhopalus</taxon>
    </lineage>
</organism>
<gene>
    <name evidence="1" type="ORF">SAMN05660330_00998</name>
</gene>